<reference evidence="3 4" key="1">
    <citation type="submission" date="2018-10" db="EMBL/GenBank/DDBJ databases">
        <title>Genomic Encyclopedia of Archaeal and Bacterial Type Strains, Phase II (KMG-II): from individual species to whole genera.</title>
        <authorList>
            <person name="Goeker M."/>
        </authorList>
    </citation>
    <scope>NUCLEOTIDE SEQUENCE [LARGE SCALE GENOMIC DNA]</scope>
    <source>
        <strain evidence="3 4">DSM 19727</strain>
    </source>
</reference>
<evidence type="ECO:0000256" key="1">
    <source>
        <dbReference type="SAM" id="SignalP"/>
    </source>
</evidence>
<dbReference type="Gene3D" id="2.60.120.200">
    <property type="match status" value="1"/>
</dbReference>
<keyword evidence="4" id="KW-1185">Reference proteome</keyword>
<sequence length="229" mass="26948">MMKIFKIIVLVFCTFSLFACKSIDTKSFDDSYLTSENWIIEQQEGGKVEFKNKVIEITDAKGCTIWFKHILNAPIQIEYDVTVIDNKGPYDRVSDLNCFWMANDPKNPNDFFKDSKNRKGFFPNYHELKQYYVGYGGHDNSKTRFRRYDGNKDRPLLAEHDLSDQKFMIIPNKKMHITLIANKNKIQYLRDGEVIFNLNDEMPYTKGYFGIRTVENHMIIENLKISVIH</sequence>
<dbReference type="AlphaFoldDB" id="A0A3L9ZJT7"/>
<feature type="signal peptide" evidence="1">
    <location>
        <begin position="1"/>
        <end position="21"/>
    </location>
</feature>
<evidence type="ECO:0000259" key="2">
    <source>
        <dbReference type="Pfam" id="PF19763"/>
    </source>
</evidence>
<protein>
    <recommendedName>
        <fullName evidence="2">DUF6250 domain-containing protein</fullName>
    </recommendedName>
</protein>
<dbReference type="Pfam" id="PF19763">
    <property type="entry name" value="DUF6250"/>
    <property type="match status" value="1"/>
</dbReference>
<dbReference type="Proteomes" id="UP000280368">
    <property type="component" value="Unassembled WGS sequence"/>
</dbReference>
<dbReference type="RefSeq" id="WP_121926572.1">
    <property type="nucleotide sequence ID" value="NZ_CBCSGA010000022.1"/>
</dbReference>
<feature type="chain" id="PRO_5018187632" description="DUF6250 domain-containing protein" evidence="1">
    <location>
        <begin position="22"/>
        <end position="229"/>
    </location>
</feature>
<feature type="domain" description="DUF6250" evidence="2">
    <location>
        <begin position="57"/>
        <end position="223"/>
    </location>
</feature>
<dbReference type="PROSITE" id="PS51257">
    <property type="entry name" value="PROKAR_LIPOPROTEIN"/>
    <property type="match status" value="1"/>
</dbReference>
<name>A0A3L9ZJT7_9FLAO</name>
<accession>A0A3L9ZJT7</accession>
<organism evidence="3 4">
    <name type="scientific">Flavobacterium weaverense</name>
    <dbReference type="NCBI Taxonomy" id="271156"/>
    <lineage>
        <taxon>Bacteria</taxon>
        <taxon>Pseudomonadati</taxon>
        <taxon>Bacteroidota</taxon>
        <taxon>Flavobacteriia</taxon>
        <taxon>Flavobacteriales</taxon>
        <taxon>Flavobacteriaceae</taxon>
        <taxon>Flavobacterium</taxon>
    </lineage>
</organism>
<dbReference type="EMBL" id="REFH01000014">
    <property type="protein sequence ID" value="RMA71639.1"/>
    <property type="molecule type" value="Genomic_DNA"/>
</dbReference>
<dbReference type="OrthoDB" id="262615at2"/>
<gene>
    <name evidence="3" type="ORF">BC961_3028</name>
</gene>
<keyword evidence="1" id="KW-0732">Signal</keyword>
<proteinExistence type="predicted"/>
<comment type="caution">
    <text evidence="3">The sequence shown here is derived from an EMBL/GenBank/DDBJ whole genome shotgun (WGS) entry which is preliminary data.</text>
</comment>
<evidence type="ECO:0000313" key="3">
    <source>
        <dbReference type="EMBL" id="RMA71639.1"/>
    </source>
</evidence>
<dbReference type="InterPro" id="IPR046217">
    <property type="entry name" value="DUF6250"/>
</dbReference>
<evidence type="ECO:0000313" key="4">
    <source>
        <dbReference type="Proteomes" id="UP000280368"/>
    </source>
</evidence>